<dbReference type="Gene3D" id="1.10.220.150">
    <property type="entry name" value="Arf GTPase activating protein"/>
    <property type="match status" value="1"/>
</dbReference>
<protein>
    <submittedName>
        <fullName evidence="7">Arf GTPase activating protein</fullName>
    </submittedName>
</protein>
<dbReference type="SUPFAM" id="SSF57863">
    <property type="entry name" value="ArfGap/RecO-like zinc finger"/>
    <property type="match status" value="1"/>
</dbReference>
<dbReference type="AlphaFoldDB" id="A0A1E4S6J4"/>
<keyword evidence="4" id="KW-0862">Zinc</keyword>
<accession>A0A1E4S6J4</accession>
<dbReference type="InterPro" id="IPR044732">
    <property type="entry name" value="ArfGAP_SMAP1-like"/>
</dbReference>
<proteinExistence type="predicted"/>
<dbReference type="GO" id="GO:0005096">
    <property type="term" value="F:GTPase activator activity"/>
    <property type="evidence" value="ECO:0007669"/>
    <property type="project" value="UniProtKB-KW"/>
</dbReference>
<dbReference type="GO" id="GO:0005737">
    <property type="term" value="C:cytoplasm"/>
    <property type="evidence" value="ECO:0007669"/>
    <property type="project" value="TreeGrafter"/>
</dbReference>
<evidence type="ECO:0000313" key="7">
    <source>
        <dbReference type="EMBL" id="ODV75012.1"/>
    </source>
</evidence>
<feature type="domain" description="Arf-GAP" evidence="6">
    <location>
        <begin position="7"/>
        <end position="119"/>
    </location>
</feature>
<organism evidence="7 8">
    <name type="scientific">Cyberlindnera jadinii (strain ATCC 18201 / CBS 1600 / BCRC 20928 / JCM 3617 / NBRC 0987 / NRRL Y-1542)</name>
    <name type="common">Torula yeast</name>
    <name type="synonym">Candida utilis</name>
    <dbReference type="NCBI Taxonomy" id="983966"/>
    <lineage>
        <taxon>Eukaryota</taxon>
        <taxon>Fungi</taxon>
        <taxon>Dikarya</taxon>
        <taxon>Ascomycota</taxon>
        <taxon>Saccharomycotina</taxon>
        <taxon>Saccharomycetes</taxon>
        <taxon>Phaffomycetales</taxon>
        <taxon>Phaffomycetaceae</taxon>
        <taxon>Cyberlindnera</taxon>
    </lineage>
</organism>
<dbReference type="OMA" id="PKPNWAS"/>
<dbReference type="GeneID" id="30986974"/>
<dbReference type="PANTHER" id="PTHR45705:SF1">
    <property type="entry name" value="FI20236P1"/>
    <property type="match status" value="1"/>
</dbReference>
<evidence type="ECO:0000256" key="3">
    <source>
        <dbReference type="ARBA" id="ARBA00022771"/>
    </source>
</evidence>
<dbReference type="PANTHER" id="PTHR45705">
    <property type="entry name" value="FI20236P1"/>
    <property type="match status" value="1"/>
</dbReference>
<dbReference type="Pfam" id="PF01412">
    <property type="entry name" value="ArfGap"/>
    <property type="match status" value="1"/>
</dbReference>
<dbReference type="PROSITE" id="PS50115">
    <property type="entry name" value="ARFGAP"/>
    <property type="match status" value="1"/>
</dbReference>
<evidence type="ECO:0000313" key="8">
    <source>
        <dbReference type="Proteomes" id="UP000094389"/>
    </source>
</evidence>
<dbReference type="GO" id="GO:0008270">
    <property type="term" value="F:zinc ion binding"/>
    <property type="evidence" value="ECO:0007669"/>
    <property type="project" value="UniProtKB-KW"/>
</dbReference>
<keyword evidence="1" id="KW-0343">GTPase activation</keyword>
<dbReference type="InterPro" id="IPR037278">
    <property type="entry name" value="ARFGAP/RecO"/>
</dbReference>
<dbReference type="Proteomes" id="UP000094389">
    <property type="component" value="Unassembled WGS sequence"/>
</dbReference>
<dbReference type="InterPro" id="IPR001164">
    <property type="entry name" value="ArfGAP_dom"/>
</dbReference>
<keyword evidence="3 5" id="KW-0863">Zinc-finger</keyword>
<dbReference type="STRING" id="983966.A0A1E4S6J4"/>
<dbReference type="CDD" id="cd08839">
    <property type="entry name" value="ArfGap_SMAP"/>
    <property type="match status" value="1"/>
</dbReference>
<evidence type="ECO:0000256" key="2">
    <source>
        <dbReference type="ARBA" id="ARBA00022723"/>
    </source>
</evidence>
<dbReference type="InterPro" id="IPR038508">
    <property type="entry name" value="ArfGAP_dom_sf"/>
</dbReference>
<dbReference type="InterPro" id="IPR051718">
    <property type="entry name" value="ARF_GTPase-activating"/>
</dbReference>
<sequence length="119" mass="13787">MSRRANDKNLQILKTLLRDPSNSHCADCKTSSHPRWASWNLGIFICIRCSGIHRSLGTHISRVKSVDLDTWTDEQVKSMVLWGNAKANEYWEHNLPEGYVPDGGKIENFIRTKYDLKKW</sequence>
<reference evidence="7 8" key="1">
    <citation type="journal article" date="2016" name="Proc. Natl. Acad. Sci. U.S.A.">
        <title>Comparative genomics of biotechnologically important yeasts.</title>
        <authorList>
            <person name="Riley R."/>
            <person name="Haridas S."/>
            <person name="Wolfe K.H."/>
            <person name="Lopes M.R."/>
            <person name="Hittinger C.T."/>
            <person name="Goeker M."/>
            <person name="Salamov A.A."/>
            <person name="Wisecaver J.H."/>
            <person name="Long T.M."/>
            <person name="Calvey C.H."/>
            <person name="Aerts A.L."/>
            <person name="Barry K.W."/>
            <person name="Choi C."/>
            <person name="Clum A."/>
            <person name="Coughlan A.Y."/>
            <person name="Deshpande S."/>
            <person name="Douglass A.P."/>
            <person name="Hanson S.J."/>
            <person name="Klenk H.-P."/>
            <person name="LaButti K.M."/>
            <person name="Lapidus A."/>
            <person name="Lindquist E.A."/>
            <person name="Lipzen A.M."/>
            <person name="Meier-Kolthoff J.P."/>
            <person name="Ohm R.A."/>
            <person name="Otillar R.P."/>
            <person name="Pangilinan J.L."/>
            <person name="Peng Y."/>
            <person name="Rokas A."/>
            <person name="Rosa C.A."/>
            <person name="Scheuner C."/>
            <person name="Sibirny A.A."/>
            <person name="Slot J.C."/>
            <person name="Stielow J.B."/>
            <person name="Sun H."/>
            <person name="Kurtzman C.P."/>
            <person name="Blackwell M."/>
            <person name="Grigoriev I.V."/>
            <person name="Jeffries T.W."/>
        </authorList>
    </citation>
    <scope>NUCLEOTIDE SEQUENCE [LARGE SCALE GENOMIC DNA]</scope>
    <source>
        <strain evidence="8">ATCC 18201 / CBS 1600 / BCRC 20928 / JCM 3617 / NBRC 0987 / NRRL Y-1542</strain>
    </source>
</reference>
<dbReference type="SMART" id="SM00105">
    <property type="entry name" value="ArfGap"/>
    <property type="match status" value="1"/>
</dbReference>
<evidence type="ECO:0000256" key="1">
    <source>
        <dbReference type="ARBA" id="ARBA00022468"/>
    </source>
</evidence>
<dbReference type="FunFam" id="1.10.220.150:FF:000009">
    <property type="entry name" value="stromal membrane-associated protein 1 isoform X1"/>
    <property type="match status" value="1"/>
</dbReference>
<name>A0A1E4S6J4_CYBJN</name>
<dbReference type="EMBL" id="KV453927">
    <property type="protein sequence ID" value="ODV75012.1"/>
    <property type="molecule type" value="Genomic_DNA"/>
</dbReference>
<dbReference type="OrthoDB" id="10266696at2759"/>
<feature type="non-terminal residue" evidence="7">
    <location>
        <position position="119"/>
    </location>
</feature>
<evidence type="ECO:0000256" key="4">
    <source>
        <dbReference type="ARBA" id="ARBA00022833"/>
    </source>
</evidence>
<keyword evidence="8" id="KW-1185">Reference proteome</keyword>
<keyword evidence="2" id="KW-0479">Metal-binding</keyword>
<evidence type="ECO:0000256" key="5">
    <source>
        <dbReference type="PROSITE-ProRule" id="PRU00288"/>
    </source>
</evidence>
<evidence type="ECO:0000259" key="6">
    <source>
        <dbReference type="PROSITE" id="PS50115"/>
    </source>
</evidence>
<gene>
    <name evidence="7" type="ORF">CYBJADRAFT_125169</name>
</gene>
<dbReference type="RefSeq" id="XP_020072051.1">
    <property type="nucleotide sequence ID" value="XM_020212578.1"/>
</dbReference>
<dbReference type="PRINTS" id="PR00405">
    <property type="entry name" value="REVINTRACTNG"/>
</dbReference>